<dbReference type="Pfam" id="PF05699">
    <property type="entry name" value="Dimer_Tnp_hAT"/>
    <property type="match status" value="1"/>
</dbReference>
<gene>
    <name evidence="2" type="ORF">HPB48_009369</name>
</gene>
<dbReference type="InterPro" id="IPR012337">
    <property type="entry name" value="RNaseH-like_sf"/>
</dbReference>
<dbReference type="PANTHER" id="PTHR46481:SF9">
    <property type="entry name" value="ZINC FINGER BED DOMAIN-CONTAINING PROTEIN 1-LIKE"/>
    <property type="match status" value="1"/>
</dbReference>
<keyword evidence="3" id="KW-1185">Reference proteome</keyword>
<dbReference type="InterPro" id="IPR008906">
    <property type="entry name" value="HATC_C_dom"/>
</dbReference>
<dbReference type="InterPro" id="IPR052035">
    <property type="entry name" value="ZnF_BED_domain_contain"/>
</dbReference>
<organism evidence="2 3">
    <name type="scientific">Haemaphysalis longicornis</name>
    <name type="common">Bush tick</name>
    <dbReference type="NCBI Taxonomy" id="44386"/>
    <lineage>
        <taxon>Eukaryota</taxon>
        <taxon>Metazoa</taxon>
        <taxon>Ecdysozoa</taxon>
        <taxon>Arthropoda</taxon>
        <taxon>Chelicerata</taxon>
        <taxon>Arachnida</taxon>
        <taxon>Acari</taxon>
        <taxon>Parasitiformes</taxon>
        <taxon>Ixodida</taxon>
        <taxon>Ixodoidea</taxon>
        <taxon>Ixodidae</taxon>
        <taxon>Haemaphysalinae</taxon>
        <taxon>Haemaphysalis</taxon>
    </lineage>
</organism>
<proteinExistence type="predicted"/>
<name>A0A9J6FD78_HAELO</name>
<dbReference type="Proteomes" id="UP000821853">
    <property type="component" value="Chromosome 1"/>
</dbReference>
<accession>A0A9J6FD78</accession>
<dbReference type="EMBL" id="JABSTR010000001">
    <property type="protein sequence ID" value="KAH9360837.1"/>
    <property type="molecule type" value="Genomic_DNA"/>
</dbReference>
<sequence length="183" mass="21036">MTTNDCDPAFVCRFKAMLVDSVEERLLAWPHYSDYEVATSLDPRFKSLACIGRDRREHVWETLSQLATKPSATPTDNTPSKTRKYHFVAESEEQSTPCHVPLYRSMAEVADDDLDPLEWWRVQSFLLPELAPVVKMLLCVPVTSTPCERVFSTAGMTVNKQRNSLLPENVNKLLCLRNWMNYH</sequence>
<comment type="caution">
    <text evidence="2">The sequence shown here is derived from an EMBL/GenBank/DDBJ whole genome shotgun (WGS) entry which is preliminary data.</text>
</comment>
<feature type="domain" description="HAT C-terminal dimerisation" evidence="1">
    <location>
        <begin position="105"/>
        <end position="180"/>
    </location>
</feature>
<dbReference type="SUPFAM" id="SSF53098">
    <property type="entry name" value="Ribonuclease H-like"/>
    <property type="match status" value="1"/>
</dbReference>
<dbReference type="VEuPathDB" id="VectorBase:HLOH_055381"/>
<dbReference type="GO" id="GO:0046983">
    <property type="term" value="F:protein dimerization activity"/>
    <property type="evidence" value="ECO:0007669"/>
    <property type="project" value="InterPro"/>
</dbReference>
<protein>
    <recommendedName>
        <fullName evidence="1">HAT C-terminal dimerisation domain-containing protein</fullName>
    </recommendedName>
</protein>
<reference evidence="2 3" key="1">
    <citation type="journal article" date="2020" name="Cell">
        <title>Large-Scale Comparative Analyses of Tick Genomes Elucidate Their Genetic Diversity and Vector Capacities.</title>
        <authorList>
            <consortium name="Tick Genome and Microbiome Consortium (TIGMIC)"/>
            <person name="Jia N."/>
            <person name="Wang J."/>
            <person name="Shi W."/>
            <person name="Du L."/>
            <person name="Sun Y."/>
            <person name="Zhan W."/>
            <person name="Jiang J.F."/>
            <person name="Wang Q."/>
            <person name="Zhang B."/>
            <person name="Ji P."/>
            <person name="Bell-Sakyi L."/>
            <person name="Cui X.M."/>
            <person name="Yuan T.T."/>
            <person name="Jiang B.G."/>
            <person name="Yang W.F."/>
            <person name="Lam T.T."/>
            <person name="Chang Q.C."/>
            <person name="Ding S.J."/>
            <person name="Wang X.J."/>
            <person name="Zhu J.G."/>
            <person name="Ruan X.D."/>
            <person name="Zhao L."/>
            <person name="Wei J.T."/>
            <person name="Ye R.Z."/>
            <person name="Que T.C."/>
            <person name="Du C.H."/>
            <person name="Zhou Y.H."/>
            <person name="Cheng J.X."/>
            <person name="Dai P.F."/>
            <person name="Guo W.B."/>
            <person name="Han X.H."/>
            <person name="Huang E.J."/>
            <person name="Li L.F."/>
            <person name="Wei W."/>
            <person name="Gao Y.C."/>
            <person name="Liu J.Z."/>
            <person name="Shao H.Z."/>
            <person name="Wang X."/>
            <person name="Wang C.C."/>
            <person name="Yang T.C."/>
            <person name="Huo Q.B."/>
            <person name="Li W."/>
            <person name="Chen H.Y."/>
            <person name="Chen S.E."/>
            <person name="Zhou L.G."/>
            <person name="Ni X.B."/>
            <person name="Tian J.H."/>
            <person name="Sheng Y."/>
            <person name="Liu T."/>
            <person name="Pan Y.S."/>
            <person name="Xia L.Y."/>
            <person name="Li J."/>
            <person name="Zhao F."/>
            <person name="Cao W.C."/>
        </authorList>
    </citation>
    <scope>NUCLEOTIDE SEQUENCE [LARGE SCALE GENOMIC DNA]</scope>
    <source>
        <strain evidence="2">HaeL-2018</strain>
    </source>
</reference>
<evidence type="ECO:0000313" key="3">
    <source>
        <dbReference type="Proteomes" id="UP000821853"/>
    </source>
</evidence>
<evidence type="ECO:0000313" key="2">
    <source>
        <dbReference type="EMBL" id="KAH9360837.1"/>
    </source>
</evidence>
<evidence type="ECO:0000259" key="1">
    <source>
        <dbReference type="Pfam" id="PF05699"/>
    </source>
</evidence>
<dbReference type="AlphaFoldDB" id="A0A9J6FD78"/>
<dbReference type="OrthoDB" id="1607513at2759"/>
<dbReference type="OMA" id="EQSTPCH"/>
<dbReference type="PANTHER" id="PTHR46481">
    <property type="entry name" value="ZINC FINGER BED DOMAIN-CONTAINING PROTEIN 4"/>
    <property type="match status" value="1"/>
</dbReference>